<dbReference type="SUPFAM" id="SSF56112">
    <property type="entry name" value="Protein kinase-like (PK-like)"/>
    <property type="match status" value="1"/>
</dbReference>
<organism evidence="15 16">
    <name type="scientific">Quercus lobata</name>
    <name type="common">Valley oak</name>
    <dbReference type="NCBI Taxonomy" id="97700"/>
    <lineage>
        <taxon>Eukaryota</taxon>
        <taxon>Viridiplantae</taxon>
        <taxon>Streptophyta</taxon>
        <taxon>Embryophyta</taxon>
        <taxon>Tracheophyta</taxon>
        <taxon>Spermatophyta</taxon>
        <taxon>Magnoliopsida</taxon>
        <taxon>eudicotyledons</taxon>
        <taxon>Gunneridae</taxon>
        <taxon>Pentapetalae</taxon>
        <taxon>rosids</taxon>
        <taxon>fabids</taxon>
        <taxon>Fagales</taxon>
        <taxon>Fagaceae</taxon>
        <taxon>Quercus</taxon>
    </lineage>
</organism>
<dbReference type="Proteomes" id="UP000594261">
    <property type="component" value="Chromosome 8"/>
</dbReference>
<keyword evidence="7 11" id="KW-0547">Nucleotide-binding</keyword>
<dbReference type="GeneID" id="115958089"/>
<dbReference type="RefSeq" id="XP_030932312.1">
    <property type="nucleotide sequence ID" value="XM_031076452.1"/>
</dbReference>
<dbReference type="Gramene" id="QL08p065141:mrna">
    <property type="protein sequence ID" value="QL08p065141:mrna"/>
    <property type="gene ID" value="QL08p065141"/>
</dbReference>
<keyword evidence="5" id="KW-0732">Signal</keyword>
<dbReference type="Pfam" id="PF08263">
    <property type="entry name" value="LRRNT_2"/>
    <property type="match status" value="1"/>
</dbReference>
<keyword evidence="4 13" id="KW-0812">Transmembrane</keyword>
<evidence type="ECO:0000256" key="1">
    <source>
        <dbReference type="ARBA" id="ARBA00004370"/>
    </source>
</evidence>
<dbReference type="EMBL" id="LRBV02000008">
    <property type="status" value="NOT_ANNOTATED_CDS"/>
    <property type="molecule type" value="Genomic_DNA"/>
</dbReference>
<keyword evidence="6" id="KW-0677">Repeat</keyword>
<dbReference type="InterPro" id="IPR017441">
    <property type="entry name" value="Protein_kinase_ATP_BS"/>
</dbReference>
<evidence type="ECO:0000256" key="7">
    <source>
        <dbReference type="ARBA" id="ARBA00022741"/>
    </source>
</evidence>
<reference evidence="15" key="2">
    <citation type="submission" date="2021-01" db="UniProtKB">
        <authorList>
            <consortium name="EnsemblPlants"/>
        </authorList>
    </citation>
    <scope>IDENTIFICATION</scope>
</reference>
<dbReference type="AlphaFoldDB" id="A0A7N2MGL2"/>
<feature type="binding site" evidence="11">
    <location>
        <position position="383"/>
    </location>
    <ligand>
        <name>ATP</name>
        <dbReference type="ChEBI" id="CHEBI:30616"/>
    </ligand>
</feature>
<dbReference type="PROSITE" id="PS50011">
    <property type="entry name" value="PROTEIN_KINASE_DOM"/>
    <property type="match status" value="1"/>
</dbReference>
<dbReference type="EnsemblPlants" id="QL08p065141:mrna">
    <property type="protein sequence ID" value="QL08p065141:mrna"/>
    <property type="gene ID" value="QL08p065141"/>
</dbReference>
<dbReference type="OMA" id="CKSWAGI"/>
<comment type="subcellular location">
    <subcellularLocation>
        <location evidence="1">Membrane</location>
    </subcellularLocation>
</comment>
<dbReference type="FunFam" id="3.30.200.20:FF:000307">
    <property type="entry name" value="pollen receptor-like kinase 1"/>
    <property type="match status" value="1"/>
</dbReference>
<reference evidence="15 16" key="1">
    <citation type="journal article" date="2016" name="G3 (Bethesda)">
        <title>First Draft Assembly and Annotation of the Genome of a California Endemic Oak Quercus lobata Nee (Fagaceae).</title>
        <authorList>
            <person name="Sork V.L."/>
            <person name="Fitz-Gibbon S.T."/>
            <person name="Puiu D."/>
            <person name="Crepeau M."/>
            <person name="Gugger P.F."/>
            <person name="Sherman R."/>
            <person name="Stevens K."/>
            <person name="Langley C.H."/>
            <person name="Pellegrini M."/>
            <person name="Salzberg S.L."/>
        </authorList>
    </citation>
    <scope>NUCLEOTIDE SEQUENCE [LARGE SCALE GENOMIC DNA]</scope>
    <source>
        <strain evidence="15 16">cv. SW786</strain>
    </source>
</reference>
<feature type="compositionally biased region" description="Pro residues" evidence="12">
    <location>
        <begin position="234"/>
        <end position="244"/>
    </location>
</feature>
<dbReference type="InParanoid" id="A0A7N2MGL2"/>
<dbReference type="SUPFAM" id="SSF52058">
    <property type="entry name" value="L domain-like"/>
    <property type="match status" value="1"/>
</dbReference>
<name>A0A7N2MGL2_QUELO</name>
<dbReference type="InterPro" id="IPR013210">
    <property type="entry name" value="LRR_N_plant-typ"/>
</dbReference>
<dbReference type="GO" id="GO:0016020">
    <property type="term" value="C:membrane"/>
    <property type="evidence" value="ECO:0007669"/>
    <property type="project" value="UniProtKB-SubCell"/>
</dbReference>
<feature type="domain" description="Protein kinase" evidence="14">
    <location>
        <begin position="346"/>
        <end position="620"/>
    </location>
</feature>
<evidence type="ECO:0000259" key="14">
    <source>
        <dbReference type="PROSITE" id="PS50011"/>
    </source>
</evidence>
<evidence type="ECO:0000256" key="9">
    <source>
        <dbReference type="ARBA" id="ARBA00022989"/>
    </source>
</evidence>
<dbReference type="PROSITE" id="PS00107">
    <property type="entry name" value="PROTEIN_KINASE_ATP"/>
    <property type="match status" value="1"/>
</dbReference>
<dbReference type="FunFam" id="3.80.10.10:FF:000234">
    <property type="entry name" value="Probable inactive receptor kinase RLK902"/>
    <property type="match status" value="1"/>
</dbReference>
<keyword evidence="2" id="KW-0597">Phosphoprotein</keyword>
<dbReference type="Gene3D" id="3.80.10.10">
    <property type="entry name" value="Ribonuclease Inhibitor"/>
    <property type="match status" value="2"/>
</dbReference>
<feature type="transmembrane region" description="Helical" evidence="13">
    <location>
        <begin position="6"/>
        <end position="25"/>
    </location>
</feature>
<dbReference type="Gene3D" id="1.10.510.10">
    <property type="entry name" value="Transferase(Phosphotransferase) domain 1"/>
    <property type="match status" value="1"/>
</dbReference>
<dbReference type="InterPro" id="IPR001611">
    <property type="entry name" value="Leu-rich_rpt"/>
</dbReference>
<dbReference type="GO" id="GO:0004672">
    <property type="term" value="F:protein kinase activity"/>
    <property type="evidence" value="ECO:0007669"/>
    <property type="project" value="InterPro"/>
</dbReference>
<dbReference type="PANTHER" id="PTHR48010:SF40">
    <property type="entry name" value="RECEPTOR-LIKE KINASE"/>
    <property type="match status" value="1"/>
</dbReference>
<sequence length="637" mass="69802">MKPHSLILMLMIFLFILPIFPLIVADLKSDTQALLDFAAAIPHARKLNWNSSTPVCSSWVGVTCNLNGSRVIAIHIPAVGLRGSIPAHSIGRLDALKVLSLRSNYLNGNLPPDITSISSLQSLYLQHNNFSGQFPASLSTKLNALDISFNSFSGSIPLTFQNLTRLTVLNLQNNSISGAIPRLNLPKLKLLNVSYNNLNGSIPFSLQNFPSSSFEGNSLLCGPPLKHCSTISPSPSPSPSPSYLPPSSTISQNQKSIPNKKFGLGSIIVMAVGGSAMLFLLVLMIIICCLKRTDDDGKGVLKGKASRGGRNEKPKDFGSGVQEAEKNKLFFFEGCSYNFDLEDLLRASAEVLGKGSYGTAYKAVLDEGTVVVVKRLKEVVVGKKEFEQQMEFLGRVGQHPNVVPLRAYYFSKDEKLLVYNYMPAGSLFMLLHGNRGSGRTPLDWDSRVKISLGTARGIAHIHSEGGAKCSHGNIKSSNVLLTNDLDGCISDVGLTPLMNFPATLSRTTGYRAPEVAETRKITQKSDVYSFGVVLLEMLTGKVPHQYPGGNQHDVVVDLPRWVKSVVREEWTAEVFDVELLRYQNVEEEMVQMLQIALACVTKLPDMRPQMVQVVKMMEEIKDKNRMSSESESTVQTP</sequence>
<evidence type="ECO:0000256" key="3">
    <source>
        <dbReference type="ARBA" id="ARBA00022614"/>
    </source>
</evidence>
<keyword evidence="3" id="KW-0433">Leucine-rich repeat</keyword>
<dbReference type="RefSeq" id="XP_030932311.1">
    <property type="nucleotide sequence ID" value="XM_031076451.1"/>
</dbReference>
<dbReference type="InterPro" id="IPR050994">
    <property type="entry name" value="At_inactive_RLKs"/>
</dbReference>
<keyword evidence="8 11" id="KW-0067">ATP-binding</keyword>
<feature type="transmembrane region" description="Helical" evidence="13">
    <location>
        <begin position="262"/>
        <end position="287"/>
    </location>
</feature>
<dbReference type="Pfam" id="PF00560">
    <property type="entry name" value="LRR_1"/>
    <property type="match status" value="5"/>
</dbReference>
<dbReference type="InterPro" id="IPR011009">
    <property type="entry name" value="Kinase-like_dom_sf"/>
</dbReference>
<dbReference type="InterPro" id="IPR032675">
    <property type="entry name" value="LRR_dom_sf"/>
</dbReference>
<evidence type="ECO:0000313" key="15">
    <source>
        <dbReference type="EnsemblPlants" id="QL08p065141:mrna"/>
    </source>
</evidence>
<keyword evidence="9 13" id="KW-1133">Transmembrane helix</keyword>
<feature type="region of interest" description="Disordered" evidence="12">
    <location>
        <begin position="299"/>
        <end position="319"/>
    </location>
</feature>
<evidence type="ECO:0000256" key="4">
    <source>
        <dbReference type="ARBA" id="ARBA00022692"/>
    </source>
</evidence>
<keyword evidence="16" id="KW-1185">Reference proteome</keyword>
<evidence type="ECO:0000256" key="8">
    <source>
        <dbReference type="ARBA" id="ARBA00022840"/>
    </source>
</evidence>
<gene>
    <name evidence="15" type="primary">LOC115958089</name>
</gene>
<evidence type="ECO:0000256" key="13">
    <source>
        <dbReference type="SAM" id="Phobius"/>
    </source>
</evidence>
<dbReference type="GO" id="GO:0005524">
    <property type="term" value="F:ATP binding"/>
    <property type="evidence" value="ECO:0007669"/>
    <property type="project" value="UniProtKB-UniRule"/>
</dbReference>
<dbReference type="Pfam" id="PF07714">
    <property type="entry name" value="PK_Tyr_Ser-Thr"/>
    <property type="match status" value="1"/>
</dbReference>
<dbReference type="InterPro" id="IPR000719">
    <property type="entry name" value="Prot_kinase_dom"/>
</dbReference>
<dbReference type="InterPro" id="IPR001245">
    <property type="entry name" value="Ser-Thr/Tyr_kinase_cat_dom"/>
</dbReference>
<dbReference type="CDD" id="cd14066">
    <property type="entry name" value="STKc_IRAK"/>
    <property type="match status" value="1"/>
</dbReference>
<evidence type="ECO:0000256" key="12">
    <source>
        <dbReference type="SAM" id="MobiDB-lite"/>
    </source>
</evidence>
<dbReference type="PANTHER" id="PTHR48010">
    <property type="entry name" value="OS05G0588300 PROTEIN"/>
    <property type="match status" value="1"/>
</dbReference>
<evidence type="ECO:0000256" key="2">
    <source>
        <dbReference type="ARBA" id="ARBA00022553"/>
    </source>
</evidence>
<accession>A0A7N2MGL2</accession>
<dbReference type="FunFam" id="1.10.510.10:FF:000095">
    <property type="entry name" value="protein STRUBBELIG-RECEPTOR FAMILY 8"/>
    <property type="match status" value="1"/>
</dbReference>
<keyword evidence="10 13" id="KW-0472">Membrane</keyword>
<evidence type="ECO:0000256" key="10">
    <source>
        <dbReference type="ARBA" id="ARBA00023136"/>
    </source>
</evidence>
<feature type="region of interest" description="Disordered" evidence="12">
    <location>
        <begin position="230"/>
        <end position="252"/>
    </location>
</feature>
<dbReference type="Gene3D" id="3.30.200.20">
    <property type="entry name" value="Phosphorylase Kinase, domain 1"/>
    <property type="match status" value="1"/>
</dbReference>
<proteinExistence type="predicted"/>
<evidence type="ECO:0000256" key="11">
    <source>
        <dbReference type="PROSITE-ProRule" id="PRU10141"/>
    </source>
</evidence>
<evidence type="ECO:0000256" key="6">
    <source>
        <dbReference type="ARBA" id="ARBA00022737"/>
    </source>
</evidence>
<dbReference type="RefSeq" id="XP_030932310.1">
    <property type="nucleotide sequence ID" value="XM_031076450.1"/>
</dbReference>
<protein>
    <recommendedName>
        <fullName evidence="14">Protein kinase domain-containing protein</fullName>
    </recommendedName>
</protein>
<dbReference type="KEGG" id="qlo:115958089"/>
<dbReference type="OrthoDB" id="69842at2759"/>
<evidence type="ECO:0000313" key="16">
    <source>
        <dbReference type="Proteomes" id="UP000594261"/>
    </source>
</evidence>
<evidence type="ECO:0000256" key="5">
    <source>
        <dbReference type="ARBA" id="ARBA00022729"/>
    </source>
</evidence>